<keyword evidence="2" id="KW-0472">Membrane</keyword>
<feature type="region of interest" description="Disordered" evidence="1">
    <location>
        <begin position="27"/>
        <end position="46"/>
    </location>
</feature>
<keyword evidence="4" id="KW-1185">Reference proteome</keyword>
<accession>A0ABM0R9D9</accession>
<feature type="compositionally biased region" description="Basic and acidic residues" evidence="1">
    <location>
        <begin position="180"/>
        <end position="207"/>
    </location>
</feature>
<protein>
    <submittedName>
        <fullName evidence="5">Tumor necrosis factor receptor superfamily member 13B</fullName>
    </submittedName>
</protein>
<dbReference type="RefSeq" id="XP_008577230.1">
    <property type="nucleotide sequence ID" value="XM_008579008.1"/>
</dbReference>
<keyword evidence="2" id="KW-0812">Transmembrane</keyword>
<reference evidence="5" key="1">
    <citation type="submission" date="2025-08" db="UniProtKB">
        <authorList>
            <consortium name="RefSeq"/>
        </authorList>
    </citation>
    <scope>IDENTIFICATION</scope>
</reference>
<dbReference type="Pfam" id="PF09305">
    <property type="entry name" value="TACI-CRD2"/>
    <property type="match status" value="2"/>
</dbReference>
<evidence type="ECO:0000313" key="4">
    <source>
        <dbReference type="Proteomes" id="UP000694923"/>
    </source>
</evidence>
<keyword evidence="2" id="KW-1133">Transmembrane helix</keyword>
<evidence type="ECO:0000313" key="5">
    <source>
        <dbReference type="RefSeq" id="XP_008577230.1"/>
    </source>
</evidence>
<name>A0ABM0R9D9_GALVR</name>
<evidence type="ECO:0000256" key="1">
    <source>
        <dbReference type="SAM" id="MobiDB-lite"/>
    </source>
</evidence>
<feature type="transmembrane region" description="Helical" evidence="2">
    <location>
        <begin position="224"/>
        <end position="249"/>
    </location>
</feature>
<dbReference type="InterPro" id="IPR022317">
    <property type="entry name" value="TNFR_13B"/>
</dbReference>
<feature type="domain" description="TACI cysteine-rich" evidence="3">
    <location>
        <begin position="132"/>
        <end position="170"/>
    </location>
</feature>
<evidence type="ECO:0000256" key="2">
    <source>
        <dbReference type="SAM" id="Phobius"/>
    </source>
</evidence>
<keyword evidence="5" id="KW-0675">Receptor</keyword>
<evidence type="ECO:0000259" key="3">
    <source>
        <dbReference type="Pfam" id="PF09305"/>
    </source>
</evidence>
<dbReference type="PANTHER" id="PTHR15511:SF2">
    <property type="entry name" value="TUMOR NECROSIS FACTOR RECEPTOR SUPERFAMILY MEMBER 13B"/>
    <property type="match status" value="1"/>
</dbReference>
<feature type="region of interest" description="Disordered" evidence="1">
    <location>
        <begin position="178"/>
        <end position="214"/>
    </location>
</feature>
<dbReference type="PANTHER" id="PTHR15511">
    <property type="entry name" value="TUMOR NECROSIS FACTOR RECEPTOR SUPERFAMILY MEMBER 13B"/>
    <property type="match status" value="1"/>
</dbReference>
<dbReference type="GeneID" id="103595585"/>
<feature type="domain" description="TACI cysteine-rich" evidence="3">
    <location>
        <begin position="99"/>
        <end position="130"/>
    </location>
</feature>
<dbReference type="SUPFAM" id="SSF57586">
    <property type="entry name" value="TNF receptor-like"/>
    <property type="match status" value="2"/>
</dbReference>
<dbReference type="PRINTS" id="PR01963">
    <property type="entry name" value="TNFACTORR13B"/>
</dbReference>
<feature type="region of interest" description="Disordered" evidence="1">
    <location>
        <begin position="52"/>
        <end position="71"/>
    </location>
</feature>
<feature type="compositionally biased region" description="Gly residues" evidence="1">
    <location>
        <begin position="60"/>
        <end position="70"/>
    </location>
</feature>
<dbReference type="Proteomes" id="UP000694923">
    <property type="component" value="Unplaced"/>
</dbReference>
<dbReference type="InterPro" id="IPR015384">
    <property type="entry name" value="TACI_Cys-rich-dom"/>
</dbReference>
<sequence>MAAGGGTEGRRLKAALAKFLEEAVPGSNLELTKAQPGEAGGQPSQAVVLQDGAKRASGENPGGPAKGGGWRAAVPIRGHPLNAAPQGLWMGVAMGSCPEEQYWDPLLSTCISCKPTCSHRNQRICAAFCKSLSCRKEQGKYYDYLLRECISCASVCGQHPKQCMYFCENKLRSRVNLPPELRRQQSGESETRSDNSGRYQASEHRVLEAGPVSPGPKLSADQLALVYSTLGLCLFAVLGCFLLAVTCFLKRRGEQFSCQPLPGPCRTQAKSSQGFCFPERRTPTQESAGAPGTPGPCGLRVGTAALQPCARAPGGDLCLVCAPAQEGGPGA</sequence>
<dbReference type="CDD" id="cd13415">
    <property type="entry name" value="TNFRSF13B"/>
    <property type="match status" value="1"/>
</dbReference>
<dbReference type="Gene3D" id="4.10.1290.10">
    <property type="entry name" value="Tumor necrosis factor receptor superfamily"/>
    <property type="match status" value="2"/>
</dbReference>
<organism evidence="4 5">
    <name type="scientific">Galeopterus variegatus</name>
    <name type="common">Malayan flying lemur</name>
    <name type="synonym">Cynocephalus variegatus</name>
    <dbReference type="NCBI Taxonomy" id="482537"/>
    <lineage>
        <taxon>Eukaryota</taxon>
        <taxon>Metazoa</taxon>
        <taxon>Chordata</taxon>
        <taxon>Craniata</taxon>
        <taxon>Vertebrata</taxon>
        <taxon>Euteleostomi</taxon>
        <taxon>Mammalia</taxon>
        <taxon>Eutheria</taxon>
        <taxon>Euarchontoglires</taxon>
        <taxon>Dermoptera</taxon>
        <taxon>Cynocephalidae</taxon>
        <taxon>Galeopterus</taxon>
    </lineage>
</organism>
<proteinExistence type="predicted"/>
<gene>
    <name evidence="5" type="primary">TNFRSF13B</name>
</gene>